<dbReference type="InterPro" id="IPR036412">
    <property type="entry name" value="HAD-like_sf"/>
</dbReference>
<dbReference type="PROSITE" id="PS01229">
    <property type="entry name" value="COF_2"/>
    <property type="match status" value="1"/>
</dbReference>
<dbReference type="SFLD" id="SFLDS00003">
    <property type="entry name" value="Haloacid_Dehalogenase"/>
    <property type="match status" value="1"/>
</dbReference>
<dbReference type="Gene3D" id="3.30.1240.10">
    <property type="match status" value="1"/>
</dbReference>
<dbReference type="NCBIfam" id="TIGR00099">
    <property type="entry name" value="Cof-subfamily"/>
    <property type="match status" value="1"/>
</dbReference>
<organism evidence="1 2">
    <name type="scientific">Collinsella ihumii</name>
    <dbReference type="NCBI Taxonomy" id="1720204"/>
    <lineage>
        <taxon>Bacteria</taxon>
        <taxon>Bacillati</taxon>
        <taxon>Actinomycetota</taxon>
        <taxon>Coriobacteriia</taxon>
        <taxon>Coriobacteriales</taxon>
        <taxon>Coriobacteriaceae</taxon>
        <taxon>Collinsella</taxon>
    </lineage>
</organism>
<comment type="caution">
    <text evidence="1">The sequence shown here is derived from an EMBL/GenBank/DDBJ whole genome shotgun (WGS) entry which is preliminary data.</text>
</comment>
<dbReference type="GO" id="GO:0005829">
    <property type="term" value="C:cytosol"/>
    <property type="evidence" value="ECO:0007669"/>
    <property type="project" value="TreeGrafter"/>
</dbReference>
<dbReference type="PROSITE" id="PS01228">
    <property type="entry name" value="COF_1"/>
    <property type="match status" value="1"/>
</dbReference>
<dbReference type="AlphaFoldDB" id="A0A921ISB7"/>
<name>A0A921ISB7_9ACTN</name>
<dbReference type="PANTHER" id="PTHR10000:SF25">
    <property type="entry name" value="PHOSPHATASE YKRA-RELATED"/>
    <property type="match status" value="1"/>
</dbReference>
<dbReference type="Pfam" id="PF08282">
    <property type="entry name" value="Hydrolase_3"/>
    <property type="match status" value="1"/>
</dbReference>
<accession>A0A921ISB7</accession>
<dbReference type="SUPFAM" id="SSF56784">
    <property type="entry name" value="HAD-like"/>
    <property type="match status" value="1"/>
</dbReference>
<dbReference type="SFLD" id="SFLDG01140">
    <property type="entry name" value="C2.B:_Phosphomannomutase_and_P"/>
    <property type="match status" value="1"/>
</dbReference>
<evidence type="ECO:0000313" key="2">
    <source>
        <dbReference type="Proteomes" id="UP000746751"/>
    </source>
</evidence>
<dbReference type="InterPro" id="IPR000150">
    <property type="entry name" value="Cof"/>
</dbReference>
<protein>
    <submittedName>
        <fullName evidence="1">Cof-type HAD-IIB family hydrolase</fullName>
    </submittedName>
</protein>
<reference evidence="1" key="2">
    <citation type="submission" date="2021-09" db="EMBL/GenBank/DDBJ databases">
        <authorList>
            <person name="Gilroy R."/>
        </authorList>
    </citation>
    <scope>NUCLEOTIDE SEQUENCE</scope>
    <source>
        <strain evidence="1">ChiGjej2B2-7701</strain>
    </source>
</reference>
<dbReference type="Gene3D" id="3.40.50.1000">
    <property type="entry name" value="HAD superfamily/HAD-like"/>
    <property type="match status" value="1"/>
</dbReference>
<dbReference type="GO" id="GO:0016791">
    <property type="term" value="F:phosphatase activity"/>
    <property type="evidence" value="ECO:0007669"/>
    <property type="project" value="TreeGrafter"/>
</dbReference>
<dbReference type="PANTHER" id="PTHR10000">
    <property type="entry name" value="PHOSPHOSERINE PHOSPHATASE"/>
    <property type="match status" value="1"/>
</dbReference>
<proteinExistence type="predicted"/>
<gene>
    <name evidence="1" type="ORF">K8U80_06635</name>
</gene>
<evidence type="ECO:0000313" key="1">
    <source>
        <dbReference type="EMBL" id="HJG31057.1"/>
    </source>
</evidence>
<dbReference type="InterPro" id="IPR023214">
    <property type="entry name" value="HAD_sf"/>
</dbReference>
<dbReference type="Proteomes" id="UP000746751">
    <property type="component" value="Unassembled WGS sequence"/>
</dbReference>
<dbReference type="GO" id="GO:0000287">
    <property type="term" value="F:magnesium ion binding"/>
    <property type="evidence" value="ECO:0007669"/>
    <property type="project" value="TreeGrafter"/>
</dbReference>
<sequence>MIRAAFFDIDGTLVSFRTHRVSASAHEALRALRAAGIRLFLATGRAAAAMPQPVVELCDEGLFDGCVTFNGQYCYTADGTVLRDVPLDARDVRTIVEKADAGLFEIQVMQLGRDFVNRRSERVRRCEEEVGTRALELSLEHVWDEPVYQLCVFVDPGDEGVFADECISVAYTRWCDAFCDVIPADGGKPAGIAAVLEHFGIEPEECVAFGDGGNDISMFRCVGTSVAMGNASDEVKAAARHVAPHVDEDGIARACRDLGLI</sequence>
<dbReference type="EMBL" id="DYVF01000043">
    <property type="protein sequence ID" value="HJG31057.1"/>
    <property type="molecule type" value="Genomic_DNA"/>
</dbReference>
<reference evidence="1" key="1">
    <citation type="journal article" date="2021" name="PeerJ">
        <title>Extensive microbial diversity within the chicken gut microbiome revealed by metagenomics and culture.</title>
        <authorList>
            <person name="Gilroy R."/>
            <person name="Ravi A."/>
            <person name="Getino M."/>
            <person name="Pursley I."/>
            <person name="Horton D.L."/>
            <person name="Alikhan N.F."/>
            <person name="Baker D."/>
            <person name="Gharbi K."/>
            <person name="Hall N."/>
            <person name="Watson M."/>
            <person name="Adriaenssens E.M."/>
            <person name="Foster-Nyarko E."/>
            <person name="Jarju S."/>
            <person name="Secka A."/>
            <person name="Antonio M."/>
            <person name="Oren A."/>
            <person name="Chaudhuri R.R."/>
            <person name="La Ragione R."/>
            <person name="Hildebrand F."/>
            <person name="Pallen M.J."/>
        </authorList>
    </citation>
    <scope>NUCLEOTIDE SEQUENCE</scope>
    <source>
        <strain evidence="1">ChiGjej2B2-7701</strain>
    </source>
</reference>
<keyword evidence="1" id="KW-0378">Hydrolase</keyword>